<evidence type="ECO:0000259" key="12">
    <source>
        <dbReference type="Pfam" id="PF07730"/>
    </source>
</evidence>
<feature type="transmembrane region" description="Helical" evidence="10">
    <location>
        <begin position="46"/>
        <end position="66"/>
    </location>
</feature>
<feature type="compositionally biased region" description="Gly residues" evidence="9">
    <location>
        <begin position="546"/>
        <end position="559"/>
    </location>
</feature>
<accession>A0A839QT34</accession>
<protein>
    <recommendedName>
        <fullName evidence="2">histidine kinase</fullName>
        <ecNumber evidence="2">2.7.13.3</ecNumber>
    </recommendedName>
</protein>
<comment type="catalytic activity">
    <reaction evidence="1">
        <text>ATP + protein L-histidine = ADP + protein N-phospho-L-histidine.</text>
        <dbReference type="EC" id="2.7.13.3"/>
    </reaction>
</comment>
<keyword evidence="3" id="KW-0597">Phosphoprotein</keyword>
<evidence type="ECO:0000256" key="9">
    <source>
        <dbReference type="SAM" id="MobiDB-lite"/>
    </source>
</evidence>
<dbReference type="InterPro" id="IPR050482">
    <property type="entry name" value="Sensor_HK_TwoCompSys"/>
</dbReference>
<feature type="domain" description="Histidine kinase/HSP90-like ATPase" evidence="11">
    <location>
        <begin position="610"/>
        <end position="699"/>
    </location>
</feature>
<feature type="transmembrane region" description="Helical" evidence="10">
    <location>
        <begin position="395"/>
        <end position="419"/>
    </location>
</feature>
<sequence>MITALRFQLIRAGHDLVFVSGGMLISAALTIATFGVLTLLGVVGPLVIPAMVLLLPPTLLLCGWAAQLTRSRVNFWAQDDGWRIPDAGYEPITSMETLGRAFADVRRWLDVLFEAVVAPIMRGCWAVMLVGWAALALFSTVSAVAALGSLGVAGTEPATLQVVRMLMGMDPSVQEAGGGWMVADLVVFTTMAVAFIVTAPLLLRVMALIEARVTLAALGDRRGAVPLEGWEEADGTRDRLGFSLHGWVVVQALLGATALVPILLLMFAVVSSWSSADSGAGTEVFGPVALTSIALLVAGPALMCASVAAAGWWPRITSATILFSAVLLLSIRFISGDALVALPTTLAATLAVSVFVYLQLFAGRQVLGLTVASALLGAIIVSEAAGVLLHTSLGWAVTIVLPILAASTLATAGVAGYLLNQFLENRQALAAERRESLRVVQERDRSEQARTDLEERTRIARELHDVVAHSMSVISVQASTAQYRLPGEMAPEVVEEFDQIAATSRQALTEMRSLLAILRANPDPAAAGAAGAGAVGTAAPGAAGDSRGGSETGGGGAGAVDGSALTAPQPDLTDLPQVIDGTRRAGVSVTEHWHGDWEQAPLELPPTLQLAVCRTVQEGLSNAMRHAPGAAVDVDLERSADAVTVRIRSGKAVDENAVAAPGAGLGIRGVRERVGALGGEVTAEPTEDGGFVLAVTVPANGPTAGRMPSR</sequence>
<dbReference type="InterPro" id="IPR011712">
    <property type="entry name" value="Sig_transdc_His_kin_sub3_dim/P"/>
</dbReference>
<feature type="transmembrane region" description="Helical" evidence="10">
    <location>
        <begin position="340"/>
        <end position="360"/>
    </location>
</feature>
<dbReference type="EC" id="2.7.13.3" evidence="2"/>
<dbReference type="AlphaFoldDB" id="A0A839QT34"/>
<feature type="transmembrane region" description="Helical" evidence="10">
    <location>
        <begin position="125"/>
        <end position="147"/>
    </location>
</feature>
<keyword evidence="6 13" id="KW-0418">Kinase</keyword>
<dbReference type="GO" id="GO:0046983">
    <property type="term" value="F:protein dimerization activity"/>
    <property type="evidence" value="ECO:0007669"/>
    <property type="project" value="InterPro"/>
</dbReference>
<feature type="transmembrane region" description="Helical" evidence="10">
    <location>
        <begin position="367"/>
        <end position="389"/>
    </location>
</feature>
<evidence type="ECO:0000256" key="5">
    <source>
        <dbReference type="ARBA" id="ARBA00022741"/>
    </source>
</evidence>
<evidence type="ECO:0000256" key="7">
    <source>
        <dbReference type="ARBA" id="ARBA00022840"/>
    </source>
</evidence>
<gene>
    <name evidence="13" type="ORF">FHX50_001507</name>
</gene>
<evidence type="ECO:0000313" key="14">
    <source>
        <dbReference type="Proteomes" id="UP000568050"/>
    </source>
</evidence>
<keyword evidence="4" id="KW-0808">Transferase</keyword>
<feature type="transmembrane region" description="Helical" evidence="10">
    <location>
        <begin position="285"/>
        <end position="309"/>
    </location>
</feature>
<keyword evidence="14" id="KW-1185">Reference proteome</keyword>
<evidence type="ECO:0000259" key="11">
    <source>
        <dbReference type="Pfam" id="PF02518"/>
    </source>
</evidence>
<dbReference type="InterPro" id="IPR003594">
    <property type="entry name" value="HATPase_dom"/>
</dbReference>
<dbReference type="CDD" id="cd16917">
    <property type="entry name" value="HATPase_UhpB-NarQ-NarX-like"/>
    <property type="match status" value="1"/>
</dbReference>
<evidence type="ECO:0000256" key="1">
    <source>
        <dbReference type="ARBA" id="ARBA00000085"/>
    </source>
</evidence>
<feature type="transmembrane region" description="Helical" evidence="10">
    <location>
        <begin position="316"/>
        <end position="334"/>
    </location>
</feature>
<keyword evidence="10" id="KW-0812">Transmembrane</keyword>
<evidence type="ECO:0000256" key="2">
    <source>
        <dbReference type="ARBA" id="ARBA00012438"/>
    </source>
</evidence>
<evidence type="ECO:0000256" key="8">
    <source>
        <dbReference type="ARBA" id="ARBA00023012"/>
    </source>
</evidence>
<feature type="domain" description="Signal transduction histidine kinase subgroup 3 dimerisation and phosphoacceptor" evidence="12">
    <location>
        <begin position="455"/>
        <end position="520"/>
    </location>
</feature>
<keyword evidence="10" id="KW-0472">Membrane</keyword>
<organism evidence="13 14">
    <name type="scientific">Helcobacillus massiliensis</name>
    <dbReference type="NCBI Taxonomy" id="521392"/>
    <lineage>
        <taxon>Bacteria</taxon>
        <taxon>Bacillati</taxon>
        <taxon>Actinomycetota</taxon>
        <taxon>Actinomycetes</taxon>
        <taxon>Micrococcales</taxon>
        <taxon>Dermabacteraceae</taxon>
        <taxon>Helcobacillus</taxon>
    </lineage>
</organism>
<dbReference type="Gene3D" id="1.20.5.1930">
    <property type="match status" value="1"/>
</dbReference>
<dbReference type="Pfam" id="PF02518">
    <property type="entry name" value="HATPase_c"/>
    <property type="match status" value="1"/>
</dbReference>
<name>A0A839QT34_9MICO</name>
<dbReference type="GO" id="GO:0005524">
    <property type="term" value="F:ATP binding"/>
    <property type="evidence" value="ECO:0007669"/>
    <property type="project" value="UniProtKB-KW"/>
</dbReference>
<dbReference type="Pfam" id="PF07730">
    <property type="entry name" value="HisKA_3"/>
    <property type="match status" value="1"/>
</dbReference>
<feature type="transmembrane region" description="Helical" evidence="10">
    <location>
        <begin position="247"/>
        <end position="273"/>
    </location>
</feature>
<evidence type="ECO:0000256" key="10">
    <source>
        <dbReference type="SAM" id="Phobius"/>
    </source>
</evidence>
<feature type="transmembrane region" description="Helical" evidence="10">
    <location>
        <begin position="179"/>
        <end position="203"/>
    </location>
</feature>
<reference evidence="13 14" key="1">
    <citation type="submission" date="2020-08" db="EMBL/GenBank/DDBJ databases">
        <title>Sequencing the genomes of 1000 actinobacteria strains.</title>
        <authorList>
            <person name="Klenk H.-P."/>
        </authorList>
    </citation>
    <scope>NUCLEOTIDE SEQUENCE [LARGE SCALE GENOMIC DNA]</scope>
    <source>
        <strain evidence="13 14">DSM 23040</strain>
    </source>
</reference>
<dbReference type="GO" id="GO:0000155">
    <property type="term" value="F:phosphorelay sensor kinase activity"/>
    <property type="evidence" value="ECO:0007669"/>
    <property type="project" value="InterPro"/>
</dbReference>
<feature type="region of interest" description="Disordered" evidence="9">
    <location>
        <begin position="526"/>
        <end position="578"/>
    </location>
</feature>
<dbReference type="PANTHER" id="PTHR24421">
    <property type="entry name" value="NITRATE/NITRITE SENSOR PROTEIN NARX-RELATED"/>
    <property type="match status" value="1"/>
</dbReference>
<dbReference type="RefSeq" id="WP_183376207.1">
    <property type="nucleotide sequence ID" value="NZ_CBCSFZ010000023.1"/>
</dbReference>
<dbReference type="InterPro" id="IPR036890">
    <property type="entry name" value="HATPase_C_sf"/>
</dbReference>
<feature type="transmembrane region" description="Helical" evidence="10">
    <location>
        <begin position="16"/>
        <end position="40"/>
    </location>
</feature>
<keyword evidence="7" id="KW-0067">ATP-binding</keyword>
<evidence type="ECO:0000313" key="13">
    <source>
        <dbReference type="EMBL" id="MBB3023222.1"/>
    </source>
</evidence>
<evidence type="ECO:0000256" key="6">
    <source>
        <dbReference type="ARBA" id="ARBA00022777"/>
    </source>
</evidence>
<proteinExistence type="predicted"/>
<dbReference type="Proteomes" id="UP000568050">
    <property type="component" value="Unassembled WGS sequence"/>
</dbReference>
<dbReference type="PANTHER" id="PTHR24421:SF10">
    <property type="entry name" value="NITRATE_NITRITE SENSOR PROTEIN NARQ"/>
    <property type="match status" value="1"/>
</dbReference>
<evidence type="ECO:0000256" key="3">
    <source>
        <dbReference type="ARBA" id="ARBA00022553"/>
    </source>
</evidence>
<keyword evidence="5" id="KW-0547">Nucleotide-binding</keyword>
<comment type="caution">
    <text evidence="13">The sequence shown here is derived from an EMBL/GenBank/DDBJ whole genome shotgun (WGS) entry which is preliminary data.</text>
</comment>
<dbReference type="Gene3D" id="3.30.565.10">
    <property type="entry name" value="Histidine kinase-like ATPase, C-terminal domain"/>
    <property type="match status" value="1"/>
</dbReference>
<keyword evidence="8" id="KW-0902">Two-component regulatory system</keyword>
<keyword evidence="10" id="KW-1133">Transmembrane helix</keyword>
<feature type="compositionally biased region" description="Low complexity" evidence="9">
    <location>
        <begin position="535"/>
        <end position="545"/>
    </location>
</feature>
<evidence type="ECO:0000256" key="4">
    <source>
        <dbReference type="ARBA" id="ARBA00022679"/>
    </source>
</evidence>
<dbReference type="SUPFAM" id="SSF55874">
    <property type="entry name" value="ATPase domain of HSP90 chaperone/DNA topoisomerase II/histidine kinase"/>
    <property type="match status" value="1"/>
</dbReference>
<dbReference type="GO" id="GO:0016020">
    <property type="term" value="C:membrane"/>
    <property type="evidence" value="ECO:0007669"/>
    <property type="project" value="InterPro"/>
</dbReference>
<dbReference type="EMBL" id="JACHWP010000003">
    <property type="protein sequence ID" value="MBB3023222.1"/>
    <property type="molecule type" value="Genomic_DNA"/>
</dbReference>